<feature type="compositionally biased region" description="Basic and acidic residues" evidence="1">
    <location>
        <begin position="460"/>
        <end position="473"/>
    </location>
</feature>
<feature type="region of interest" description="Disordered" evidence="1">
    <location>
        <begin position="173"/>
        <end position="192"/>
    </location>
</feature>
<dbReference type="Proteomes" id="UP001147733">
    <property type="component" value="Unassembled WGS sequence"/>
</dbReference>
<dbReference type="OrthoDB" id="5374844at2759"/>
<organism evidence="2 3">
    <name type="scientific">Penicillium citrinum</name>
    <dbReference type="NCBI Taxonomy" id="5077"/>
    <lineage>
        <taxon>Eukaryota</taxon>
        <taxon>Fungi</taxon>
        <taxon>Dikarya</taxon>
        <taxon>Ascomycota</taxon>
        <taxon>Pezizomycotina</taxon>
        <taxon>Eurotiomycetes</taxon>
        <taxon>Eurotiomycetidae</taxon>
        <taxon>Eurotiales</taxon>
        <taxon>Aspergillaceae</taxon>
        <taxon>Penicillium</taxon>
    </lineage>
</organism>
<evidence type="ECO:0000313" key="2">
    <source>
        <dbReference type="EMBL" id="KAJ5235512.1"/>
    </source>
</evidence>
<feature type="compositionally biased region" description="Polar residues" evidence="1">
    <location>
        <begin position="34"/>
        <end position="54"/>
    </location>
</feature>
<feature type="compositionally biased region" description="Polar residues" evidence="1">
    <location>
        <begin position="205"/>
        <end position="216"/>
    </location>
</feature>
<dbReference type="GeneID" id="81382767"/>
<keyword evidence="3" id="KW-1185">Reference proteome</keyword>
<feature type="compositionally biased region" description="Basic and acidic residues" evidence="1">
    <location>
        <begin position="508"/>
        <end position="527"/>
    </location>
</feature>
<reference evidence="2" key="1">
    <citation type="submission" date="2022-11" db="EMBL/GenBank/DDBJ databases">
        <authorList>
            <person name="Petersen C."/>
        </authorList>
    </citation>
    <scope>NUCLEOTIDE SEQUENCE</scope>
    <source>
        <strain evidence="2">IBT 23319</strain>
    </source>
</reference>
<accession>A0A9W9P7K3</accession>
<feature type="region of interest" description="Disordered" evidence="1">
    <location>
        <begin position="389"/>
        <end position="578"/>
    </location>
</feature>
<feature type="compositionally biased region" description="Basic and acidic residues" evidence="1">
    <location>
        <begin position="548"/>
        <end position="559"/>
    </location>
</feature>
<protein>
    <submittedName>
        <fullName evidence="2">Uncharacterized protein</fullName>
    </submittedName>
</protein>
<feature type="compositionally biased region" description="Basic residues" evidence="1">
    <location>
        <begin position="278"/>
        <end position="300"/>
    </location>
</feature>
<dbReference type="AlphaFoldDB" id="A0A9W9P7K3"/>
<reference evidence="2" key="2">
    <citation type="journal article" date="2023" name="IMA Fungus">
        <title>Comparative genomic study of the Penicillium genus elucidates a diverse pangenome and 15 lateral gene transfer events.</title>
        <authorList>
            <person name="Petersen C."/>
            <person name="Sorensen T."/>
            <person name="Nielsen M.R."/>
            <person name="Sondergaard T.E."/>
            <person name="Sorensen J.L."/>
            <person name="Fitzpatrick D.A."/>
            <person name="Frisvad J.C."/>
            <person name="Nielsen K.L."/>
        </authorList>
    </citation>
    <scope>NUCLEOTIDE SEQUENCE</scope>
    <source>
        <strain evidence="2">IBT 23319</strain>
    </source>
</reference>
<feature type="compositionally biased region" description="Low complexity" evidence="1">
    <location>
        <begin position="259"/>
        <end position="269"/>
    </location>
</feature>
<feature type="region of interest" description="Disordered" evidence="1">
    <location>
        <begin position="34"/>
        <end position="69"/>
    </location>
</feature>
<feature type="compositionally biased region" description="Low complexity" evidence="1">
    <location>
        <begin position="560"/>
        <end position="571"/>
    </location>
</feature>
<gene>
    <name evidence="2" type="ORF">N7469_004680</name>
</gene>
<feature type="compositionally biased region" description="Low complexity" evidence="1">
    <location>
        <begin position="183"/>
        <end position="192"/>
    </location>
</feature>
<comment type="caution">
    <text evidence="2">The sequence shown here is derived from an EMBL/GenBank/DDBJ whole genome shotgun (WGS) entry which is preliminary data.</text>
</comment>
<dbReference type="EMBL" id="JAPQKT010000003">
    <property type="protein sequence ID" value="KAJ5235512.1"/>
    <property type="molecule type" value="Genomic_DNA"/>
</dbReference>
<name>A0A9W9P7K3_PENCI</name>
<sequence length="935" mass="103403">MQFRNSIDYELSMKRRRISAAFVELNSAEVIQSKDQQASLSEAGVLTSSQNQNRRSPRIASKTEATPEVKPTFDTKLSKDKNINIESRCGAFNTLQKADTSHLADIASNPRDIKHAILNQSQPKPTQTDKVGGVVNETDRQQSIQKPDSTPYGKPQCPGRTVTTHLISATTDLQEIPRKTNQSASMISKGGSSSLAQLNVSKGESKSLIASTQGHPESSRPRRYTRKSHVLQTKSNVDWSEDIRPTDEDEPVLDGAEGSGPFISSPSSGLVNQPEKPSKHRRKALKRKYTRSKASRVKKLKHEDNQLPLTTVQLGNFVIESRHRDAGETLPLVDPNAMDNHETTDIPENTLHAPEKQQLNKTDINTNHQTQPETSGFQLDDRDRAMADTHTNEKMPPQNLPGGARGRGKEVGKKLASALRGPRKRLSVSRARDVSPVSVTQASASRNTRGQMRQELGMEQAKDTTRKPFEQKIELTPSQLVPDTEISLRRTEVLEDAASTPIPNQDQKPSKSDRSTEQESSNDKATRYNEMPGRGSPLTIPSDIMVYSDHDASKEDGQHSESFNPETSSSSHISAGPRIHTHGASFLLVNGQTPESQRPLLAAQPCLTSLQGNTSSPARQWSMKRRCTVVDHNGSPLLKPHVNTSAGLIQSHPKLNSLSPVVGTSNSSSIYSGSSDDEESLEVFSLEHQPVAQSRPIWTKFQQDMLREYGIEAEQLFKRRTKSLFLSGSAKSDLHAKSVEDGQELGTQPARPQTPMNKATPSKTKMHSARQGESPERSQRASQRIGDELGQYSDQRKYIPALSAQYASRADPNSISSSLAQNGSVCMDWISALKTAQQTAHDQLLETNQSLSIQLAAEQESIHEVLQIYRQGCNRMLRDLLRAQKLRMGLYQKQMASVKEQHTEICQDLIWGLQELDCQLQQGSEGRGVPLPHIP</sequence>
<evidence type="ECO:0000313" key="3">
    <source>
        <dbReference type="Proteomes" id="UP001147733"/>
    </source>
</evidence>
<evidence type="ECO:0000256" key="1">
    <source>
        <dbReference type="SAM" id="MobiDB-lite"/>
    </source>
</evidence>
<feature type="region of interest" description="Disordered" evidence="1">
    <location>
        <begin position="205"/>
        <end position="301"/>
    </location>
</feature>
<feature type="compositionally biased region" description="Polar residues" evidence="1">
    <location>
        <begin position="750"/>
        <end position="763"/>
    </location>
</feature>
<feature type="compositionally biased region" description="Polar residues" evidence="1">
    <location>
        <begin position="437"/>
        <end position="451"/>
    </location>
</feature>
<feature type="region of interest" description="Disordered" evidence="1">
    <location>
        <begin position="139"/>
        <end position="161"/>
    </location>
</feature>
<proteinExistence type="predicted"/>
<feature type="region of interest" description="Disordered" evidence="1">
    <location>
        <begin position="733"/>
        <end position="783"/>
    </location>
</feature>
<dbReference type="RefSeq" id="XP_056503012.1">
    <property type="nucleotide sequence ID" value="XM_056643600.1"/>
</dbReference>